<organism evidence="1 2">
    <name type="scientific">Jannaschia seosinensis</name>
    <dbReference type="NCBI Taxonomy" id="313367"/>
    <lineage>
        <taxon>Bacteria</taxon>
        <taxon>Pseudomonadati</taxon>
        <taxon>Pseudomonadota</taxon>
        <taxon>Alphaproteobacteria</taxon>
        <taxon>Rhodobacterales</taxon>
        <taxon>Roseobacteraceae</taxon>
        <taxon>Jannaschia</taxon>
    </lineage>
</organism>
<dbReference type="SUPFAM" id="SSF48452">
    <property type="entry name" value="TPR-like"/>
    <property type="match status" value="1"/>
</dbReference>
<keyword evidence="2" id="KW-1185">Reference proteome</keyword>
<dbReference type="Pfam" id="PF06041">
    <property type="entry name" value="DUF924"/>
    <property type="match status" value="1"/>
</dbReference>
<dbReference type="STRING" id="313367.JSE7799_02767"/>
<dbReference type="Gene3D" id="1.20.58.320">
    <property type="entry name" value="TPR-like"/>
    <property type="match status" value="1"/>
</dbReference>
<sequence>MRHGTNWHPEHVIRFWVEEVGPGGWYNGSDALDAEIRARFAAPWRAARAGGLDRWQATPRGALAFCILTDQFPRNMFRGEGRAFSTDRLARGAARAAIDAGFDRSTGTPERQFFYLPFEHSERMADQDYALHLILRRMNDSELALHARAHRSIIRRFGRFPFRNDALGRGTSTAERAWLEAGGYGAEVRHLRGA</sequence>
<dbReference type="InterPro" id="IPR011990">
    <property type="entry name" value="TPR-like_helical_dom_sf"/>
</dbReference>
<evidence type="ECO:0008006" key="3">
    <source>
        <dbReference type="Google" id="ProtNLM"/>
    </source>
</evidence>
<dbReference type="EMBL" id="CYPR01000185">
    <property type="protein sequence ID" value="CUH40038.1"/>
    <property type="molecule type" value="Genomic_DNA"/>
</dbReference>
<accession>A0A0M7BD90</accession>
<protein>
    <recommendedName>
        <fullName evidence="3">DUF924 domain-containing protein</fullName>
    </recommendedName>
</protein>
<dbReference type="OrthoDB" id="7593450at2"/>
<dbReference type="Proteomes" id="UP000049455">
    <property type="component" value="Unassembled WGS sequence"/>
</dbReference>
<evidence type="ECO:0000313" key="2">
    <source>
        <dbReference type="Proteomes" id="UP000049455"/>
    </source>
</evidence>
<dbReference type="Gene3D" id="1.25.40.10">
    <property type="entry name" value="Tetratricopeptide repeat domain"/>
    <property type="match status" value="1"/>
</dbReference>
<dbReference type="InterPro" id="IPR010323">
    <property type="entry name" value="DUF924"/>
</dbReference>
<reference evidence="1 2" key="1">
    <citation type="submission" date="2015-09" db="EMBL/GenBank/DDBJ databases">
        <authorList>
            <person name="Jackson K.R."/>
            <person name="Lunt B.L."/>
            <person name="Fisher J.N.B."/>
            <person name="Gardner A.V."/>
            <person name="Bailey M.E."/>
            <person name="Deus L.M."/>
            <person name="Earl A.S."/>
            <person name="Gibby P.D."/>
            <person name="Hartmann K.A."/>
            <person name="Liu J.E."/>
            <person name="Manci A.M."/>
            <person name="Nielsen D.A."/>
            <person name="Solomon M.B."/>
            <person name="Breakwell D.P."/>
            <person name="Burnett S.H."/>
            <person name="Grose J.H."/>
        </authorList>
    </citation>
    <scope>NUCLEOTIDE SEQUENCE [LARGE SCALE GENOMIC DNA]</scope>
    <source>
        <strain evidence="1 2">CECT 7799</strain>
    </source>
</reference>
<evidence type="ECO:0000313" key="1">
    <source>
        <dbReference type="EMBL" id="CUH40038.1"/>
    </source>
</evidence>
<dbReference type="RefSeq" id="WP_055664144.1">
    <property type="nucleotide sequence ID" value="NZ_CYPR01000185.1"/>
</dbReference>
<dbReference type="AlphaFoldDB" id="A0A0M7BD90"/>
<gene>
    <name evidence="1" type="ORF">JSE7799_02767</name>
</gene>
<name>A0A0M7BD90_9RHOB</name>
<proteinExistence type="predicted"/>